<keyword evidence="3 6" id="KW-0812">Transmembrane</keyword>
<dbReference type="InterPro" id="IPR002528">
    <property type="entry name" value="MATE_fam"/>
</dbReference>
<evidence type="ECO:0000256" key="5">
    <source>
        <dbReference type="ARBA" id="ARBA00023136"/>
    </source>
</evidence>
<feature type="transmembrane region" description="Helical" evidence="6">
    <location>
        <begin position="226"/>
        <end position="247"/>
    </location>
</feature>
<evidence type="ECO:0000256" key="6">
    <source>
        <dbReference type="SAM" id="Phobius"/>
    </source>
</evidence>
<sequence length="597" mass="65606">MAPQFTHSTSERRASATVFGSIGRGGLYVPQDFIKSNTDEILNSIENEVEQSIDDDISIGDESSSLLLHKSKSKSILIDEAKLLHANKVPIRKYSIVEQPIDNNNITYGSTNDGDDNGQVVDPEAILESWDEALKSGKITTTNSFELKSLTRSSIPLVITFLLQNSLGVCSVFAVGKISNEALAAITLGTMSANISAMSVIAGLASSLDTFLPQAYGANKFKIVGLIFQRCTALIFVIMFVICISWWIGSEWLLLKVLPDPISAKLASLYLKVLSFGIPGYILFETGKRFLQSQGIFDASTYILFICAPLNAIMNYLFVWTFGFGFIGAPIAVSLSYTFMAIGLYLYTIYTNHEINPMKCWDGLNLKKSFSNWNELIKLSIPNLIMIMSEFLSFEILTLLSSYLGTNALAAQSIITTMASLTYQIPYGVSIAASTRIANFLGAQLPKPAKIASKMTFLMTIFISIVNFSFLFICRYKIASWFSNDLKVIELVGDVMPLVAFIQFFDALNATSAGCLRGQGLQHIGGYINLFSYYVIGIPVGFILSFYLPLGHPLGLVGLWLGVGCALFIIGFVQCYYVLTANYDDLVNDALNRSNTE</sequence>
<proteinExistence type="inferred from homology"/>
<dbReference type="NCBIfam" id="TIGR00797">
    <property type="entry name" value="matE"/>
    <property type="match status" value="1"/>
</dbReference>
<feature type="transmembrane region" description="Helical" evidence="6">
    <location>
        <begin position="182"/>
        <end position="205"/>
    </location>
</feature>
<comment type="subcellular location">
    <subcellularLocation>
        <location evidence="1">Membrane</location>
        <topology evidence="1">Multi-pass membrane protein</topology>
    </subcellularLocation>
</comment>
<dbReference type="OrthoDB" id="2126698at2759"/>
<reference evidence="8" key="1">
    <citation type="submission" date="2016-04" db="EMBL/GenBank/DDBJ databases">
        <title>Comparative genomics of biotechnologically important yeasts.</title>
        <authorList>
            <consortium name="DOE Joint Genome Institute"/>
            <person name="Riley R."/>
            <person name="Haridas S."/>
            <person name="Wolfe K.H."/>
            <person name="Lopes M.R."/>
            <person name="Hittinger C.T."/>
            <person name="Goker M."/>
            <person name="Salamov A."/>
            <person name="Wisecaver J."/>
            <person name="Long T.M."/>
            <person name="Aerts A.L."/>
            <person name="Barry K."/>
            <person name="Choi C."/>
            <person name="Clum A."/>
            <person name="Coughlan A.Y."/>
            <person name="Deshpande S."/>
            <person name="Douglass A.P."/>
            <person name="Hanson S.J."/>
            <person name="Klenk H.-P."/>
            <person name="Labutti K."/>
            <person name="Lapidus A."/>
            <person name="Lindquist E."/>
            <person name="Lipzen A."/>
            <person name="Meier-Kolthoff J.P."/>
            <person name="Ohm R.A."/>
            <person name="Otillar R.P."/>
            <person name="Pangilinan J."/>
            <person name="Peng Y."/>
            <person name="Rokas A."/>
            <person name="Rosa C.A."/>
            <person name="Scheuner C."/>
            <person name="Sibirny A.A."/>
            <person name="Slot J.C."/>
            <person name="Stielow J.B."/>
            <person name="Sun H."/>
            <person name="Kurtzman C.P."/>
            <person name="Blackwell M."/>
            <person name="Grigoriev I.V."/>
            <person name="Jeffries T.W."/>
        </authorList>
    </citation>
    <scope>NUCLEOTIDE SEQUENCE [LARGE SCALE GENOMIC DNA]</scope>
    <source>
        <strain evidence="8">NRRL YB-2248</strain>
    </source>
</reference>
<evidence type="ECO:0000256" key="2">
    <source>
        <dbReference type="ARBA" id="ARBA00010199"/>
    </source>
</evidence>
<dbReference type="CDD" id="cd13132">
    <property type="entry name" value="MATE_eukaryotic"/>
    <property type="match status" value="1"/>
</dbReference>
<evidence type="ECO:0000256" key="4">
    <source>
        <dbReference type="ARBA" id="ARBA00022989"/>
    </source>
</evidence>
<evidence type="ECO:0000313" key="8">
    <source>
        <dbReference type="Proteomes" id="UP000094801"/>
    </source>
</evidence>
<dbReference type="STRING" id="983967.A0A1E4SXT5"/>
<accession>A0A1E4SXT5</accession>
<evidence type="ECO:0000313" key="7">
    <source>
        <dbReference type="EMBL" id="ODV84305.1"/>
    </source>
</evidence>
<dbReference type="Proteomes" id="UP000094801">
    <property type="component" value="Unassembled WGS sequence"/>
</dbReference>
<feature type="transmembrane region" description="Helical" evidence="6">
    <location>
        <begin position="528"/>
        <end position="548"/>
    </location>
</feature>
<keyword evidence="4 6" id="KW-1133">Transmembrane helix</keyword>
<comment type="similarity">
    <text evidence="2">Belongs to the multi antimicrobial extrusion (MATE) (TC 2.A.66.1) family.</text>
</comment>
<protein>
    <submittedName>
        <fullName evidence="7">Uncharacterized protein</fullName>
    </submittedName>
</protein>
<feature type="transmembrane region" description="Helical" evidence="6">
    <location>
        <begin position="554"/>
        <end position="579"/>
    </location>
</feature>
<gene>
    <name evidence="7" type="ORF">CANARDRAFT_201266</name>
</gene>
<keyword evidence="5 6" id="KW-0472">Membrane</keyword>
<dbReference type="GO" id="GO:0016020">
    <property type="term" value="C:membrane"/>
    <property type="evidence" value="ECO:0007669"/>
    <property type="project" value="UniProtKB-SubCell"/>
</dbReference>
<dbReference type="GO" id="GO:0042910">
    <property type="term" value="F:xenobiotic transmembrane transporter activity"/>
    <property type="evidence" value="ECO:0007669"/>
    <property type="project" value="InterPro"/>
</dbReference>
<evidence type="ECO:0000256" key="1">
    <source>
        <dbReference type="ARBA" id="ARBA00004141"/>
    </source>
</evidence>
<name>A0A1E4SXT5_9ASCO</name>
<organism evidence="7 8">
    <name type="scientific">[Candida] arabinofermentans NRRL YB-2248</name>
    <dbReference type="NCBI Taxonomy" id="983967"/>
    <lineage>
        <taxon>Eukaryota</taxon>
        <taxon>Fungi</taxon>
        <taxon>Dikarya</taxon>
        <taxon>Ascomycota</taxon>
        <taxon>Saccharomycotina</taxon>
        <taxon>Pichiomycetes</taxon>
        <taxon>Pichiales</taxon>
        <taxon>Pichiaceae</taxon>
        <taxon>Ogataea</taxon>
        <taxon>Ogataea/Candida clade</taxon>
    </lineage>
</organism>
<dbReference type="AlphaFoldDB" id="A0A1E4SXT5"/>
<dbReference type="GO" id="GO:0015297">
    <property type="term" value="F:antiporter activity"/>
    <property type="evidence" value="ECO:0007669"/>
    <property type="project" value="InterPro"/>
</dbReference>
<keyword evidence="8" id="KW-1185">Reference proteome</keyword>
<dbReference type="GO" id="GO:1990961">
    <property type="term" value="P:xenobiotic detoxification by transmembrane export across the plasma membrane"/>
    <property type="evidence" value="ECO:0007669"/>
    <property type="project" value="InterPro"/>
</dbReference>
<evidence type="ECO:0000256" key="3">
    <source>
        <dbReference type="ARBA" id="ARBA00022692"/>
    </source>
</evidence>
<dbReference type="Pfam" id="PF01554">
    <property type="entry name" value="MatE"/>
    <property type="match status" value="2"/>
</dbReference>
<feature type="transmembrane region" description="Helical" evidence="6">
    <location>
        <begin position="324"/>
        <end position="349"/>
    </location>
</feature>
<feature type="transmembrane region" description="Helical" evidence="6">
    <location>
        <begin position="384"/>
        <end position="405"/>
    </location>
</feature>
<dbReference type="InterPro" id="IPR045069">
    <property type="entry name" value="MATE_euk"/>
</dbReference>
<dbReference type="EMBL" id="KV453857">
    <property type="protein sequence ID" value="ODV84305.1"/>
    <property type="molecule type" value="Genomic_DNA"/>
</dbReference>
<dbReference type="PANTHER" id="PTHR11206">
    <property type="entry name" value="MULTIDRUG RESISTANCE PROTEIN"/>
    <property type="match status" value="1"/>
</dbReference>
<feature type="transmembrane region" description="Helical" evidence="6">
    <location>
        <begin position="267"/>
        <end position="284"/>
    </location>
</feature>
<feature type="transmembrane region" description="Helical" evidence="6">
    <location>
        <begin position="457"/>
        <end position="478"/>
    </location>
</feature>
<feature type="transmembrane region" description="Helical" evidence="6">
    <location>
        <begin position="296"/>
        <end position="318"/>
    </location>
</feature>